<feature type="transmembrane region" description="Helical" evidence="6">
    <location>
        <begin position="25"/>
        <end position="44"/>
    </location>
</feature>
<dbReference type="STRING" id="644352.J3P4X5"/>
<name>J3P4X5_GAET3</name>
<evidence type="ECO:0000256" key="4">
    <source>
        <dbReference type="ARBA" id="ARBA00022989"/>
    </source>
</evidence>
<feature type="transmembrane region" description="Helical" evidence="6">
    <location>
        <begin position="212"/>
        <end position="233"/>
    </location>
</feature>
<protein>
    <recommendedName>
        <fullName evidence="10">Amino acid permease/ SLC12A domain-containing protein</fullName>
    </recommendedName>
</protein>
<evidence type="ECO:0000256" key="6">
    <source>
        <dbReference type="SAM" id="Phobius"/>
    </source>
</evidence>
<keyword evidence="2" id="KW-0813">Transport</keyword>
<evidence type="ECO:0000256" key="5">
    <source>
        <dbReference type="ARBA" id="ARBA00023136"/>
    </source>
</evidence>
<dbReference type="RefSeq" id="XP_009224667.1">
    <property type="nucleotide sequence ID" value="XM_009226403.1"/>
</dbReference>
<reference evidence="9" key="1">
    <citation type="submission" date="2010-07" db="EMBL/GenBank/DDBJ databases">
        <title>The genome sequence of Gaeumannomyces graminis var. tritici strain R3-111a-1.</title>
        <authorList>
            <consortium name="The Broad Institute Genome Sequencing Platform"/>
            <person name="Ma L.-J."/>
            <person name="Dead R."/>
            <person name="Young S."/>
            <person name="Zeng Q."/>
            <person name="Koehrsen M."/>
            <person name="Alvarado L."/>
            <person name="Berlin A."/>
            <person name="Chapman S.B."/>
            <person name="Chen Z."/>
            <person name="Freedman E."/>
            <person name="Gellesch M."/>
            <person name="Goldberg J."/>
            <person name="Griggs A."/>
            <person name="Gujja S."/>
            <person name="Heilman E.R."/>
            <person name="Heiman D."/>
            <person name="Hepburn T."/>
            <person name="Howarth C."/>
            <person name="Jen D."/>
            <person name="Larson L."/>
            <person name="Mehta T."/>
            <person name="Neiman D."/>
            <person name="Pearson M."/>
            <person name="Roberts A."/>
            <person name="Saif S."/>
            <person name="Shea T."/>
            <person name="Shenoy N."/>
            <person name="Sisk P."/>
            <person name="Stolte C."/>
            <person name="Sykes S."/>
            <person name="Walk T."/>
            <person name="White J."/>
            <person name="Yandava C."/>
            <person name="Haas B."/>
            <person name="Nusbaum C."/>
            <person name="Birren B."/>
        </authorList>
    </citation>
    <scope>NUCLEOTIDE SEQUENCE [LARGE SCALE GENOMIC DNA]</scope>
    <source>
        <strain evidence="9">R3-111a-1</strain>
    </source>
</reference>
<reference evidence="7" key="3">
    <citation type="submission" date="2010-09" db="EMBL/GenBank/DDBJ databases">
        <title>Annotation of Gaeumannomyces graminis var. tritici R3-111a-1.</title>
        <authorList>
            <consortium name="The Broad Institute Genome Sequencing Platform"/>
            <person name="Ma L.-J."/>
            <person name="Dead R."/>
            <person name="Young S.K."/>
            <person name="Zeng Q."/>
            <person name="Gargeya S."/>
            <person name="Fitzgerald M."/>
            <person name="Haas B."/>
            <person name="Abouelleil A."/>
            <person name="Alvarado L."/>
            <person name="Arachchi H.M."/>
            <person name="Berlin A."/>
            <person name="Brown A."/>
            <person name="Chapman S.B."/>
            <person name="Chen Z."/>
            <person name="Dunbar C."/>
            <person name="Freedman E."/>
            <person name="Gearin G."/>
            <person name="Gellesch M."/>
            <person name="Goldberg J."/>
            <person name="Griggs A."/>
            <person name="Gujja S."/>
            <person name="Heiman D."/>
            <person name="Howarth C."/>
            <person name="Larson L."/>
            <person name="Lui A."/>
            <person name="MacDonald P.J.P."/>
            <person name="Mehta T."/>
            <person name="Montmayeur A."/>
            <person name="Murphy C."/>
            <person name="Neiman D."/>
            <person name="Pearson M."/>
            <person name="Priest M."/>
            <person name="Roberts A."/>
            <person name="Saif S."/>
            <person name="Shea T."/>
            <person name="Shenoy N."/>
            <person name="Sisk P."/>
            <person name="Stolte C."/>
            <person name="Sykes S."/>
            <person name="Yandava C."/>
            <person name="Wortman J."/>
            <person name="Nusbaum C."/>
            <person name="Birren B."/>
        </authorList>
    </citation>
    <scope>NUCLEOTIDE SEQUENCE</scope>
    <source>
        <strain evidence="7">R3-111a-1</strain>
    </source>
</reference>
<proteinExistence type="predicted"/>
<sequence length="411" mass="43097">MATLLVHATLASTLSRLIGRLQTATVVLNLALIVATVVALLLGTRSRGGGNDARVVFAEVQNLTGWSLILAFLSPIWTAGGYDSCVHSELAGTPDVRRCMCESSREKLEIVSEEASNAARAVPLAIMLSVGLSGLLGFVVVAAIAACITDVEAVLATPFGQPVRRLSLPLLDAYIYYQSALGGEAKPIKKKNKKKKQMARVYYDALGKQGTLAFMAPLLAAQFFMGLAVLVVASRQAWAFSRDGAPPFSTFLRQVSKRFGYIPLRAIWAVILAALLMGLLCLIAPAAAAAAAALFSLGVAGQYVAFGVPIAARAAGGGGGDKFRSGAFYTGRRLSRPIAAVAAAFCAIVIVLCMFPQAGPAPAPEGMNYTVVVGGAVWLGVSLYYAASARKWYRGPRATLRVVEGARAAAE</sequence>
<dbReference type="HOGENOM" id="CLU_004495_0_3_1"/>
<dbReference type="PIRSF" id="PIRSF006060">
    <property type="entry name" value="AA_transporter"/>
    <property type="match status" value="1"/>
</dbReference>
<dbReference type="OrthoDB" id="3900342at2759"/>
<gene>
    <name evidence="8" type="primary">20349019</name>
    <name evidence="7" type="ORF">GGTG_08561</name>
</gene>
<keyword evidence="5 6" id="KW-0472">Membrane</keyword>
<dbReference type="Gene3D" id="1.20.1740.10">
    <property type="entry name" value="Amino acid/polyamine transporter I"/>
    <property type="match status" value="1"/>
</dbReference>
<dbReference type="GeneID" id="20349019"/>
<evidence type="ECO:0008006" key="10">
    <source>
        <dbReference type="Google" id="ProtNLM"/>
    </source>
</evidence>
<dbReference type="GO" id="GO:0016020">
    <property type="term" value="C:membrane"/>
    <property type="evidence" value="ECO:0007669"/>
    <property type="project" value="UniProtKB-SubCell"/>
</dbReference>
<evidence type="ECO:0000256" key="3">
    <source>
        <dbReference type="ARBA" id="ARBA00022692"/>
    </source>
</evidence>
<reference evidence="7" key="2">
    <citation type="submission" date="2010-07" db="EMBL/GenBank/DDBJ databases">
        <authorList>
            <consortium name="The Broad Institute Genome Sequencing Platform"/>
            <consortium name="Broad Institute Genome Sequencing Center for Infectious Disease"/>
            <person name="Ma L.-J."/>
            <person name="Dead R."/>
            <person name="Young S."/>
            <person name="Zeng Q."/>
            <person name="Koehrsen M."/>
            <person name="Alvarado L."/>
            <person name="Berlin A."/>
            <person name="Chapman S.B."/>
            <person name="Chen Z."/>
            <person name="Freedman E."/>
            <person name="Gellesch M."/>
            <person name="Goldberg J."/>
            <person name="Griggs A."/>
            <person name="Gujja S."/>
            <person name="Heilman E.R."/>
            <person name="Heiman D."/>
            <person name="Hepburn T."/>
            <person name="Howarth C."/>
            <person name="Jen D."/>
            <person name="Larson L."/>
            <person name="Mehta T."/>
            <person name="Neiman D."/>
            <person name="Pearson M."/>
            <person name="Roberts A."/>
            <person name="Saif S."/>
            <person name="Shea T."/>
            <person name="Shenoy N."/>
            <person name="Sisk P."/>
            <person name="Stolte C."/>
            <person name="Sykes S."/>
            <person name="Walk T."/>
            <person name="White J."/>
            <person name="Yandava C."/>
            <person name="Haas B."/>
            <person name="Nusbaum C."/>
            <person name="Birren B."/>
        </authorList>
    </citation>
    <scope>NUCLEOTIDE SEQUENCE</scope>
    <source>
        <strain evidence="7">R3-111a-1</strain>
    </source>
</reference>
<dbReference type="PANTHER" id="PTHR45649">
    <property type="entry name" value="AMINO-ACID PERMEASE BAT1"/>
    <property type="match status" value="1"/>
</dbReference>
<feature type="transmembrane region" description="Helical" evidence="6">
    <location>
        <begin position="294"/>
        <end position="316"/>
    </location>
</feature>
<dbReference type="EMBL" id="GL385398">
    <property type="protein sequence ID" value="EJT74723.1"/>
    <property type="molecule type" value="Genomic_DNA"/>
</dbReference>
<accession>J3P4X5</accession>
<evidence type="ECO:0000313" key="7">
    <source>
        <dbReference type="EMBL" id="EJT74723.1"/>
    </source>
</evidence>
<dbReference type="AlphaFoldDB" id="J3P4X5"/>
<reference evidence="8" key="4">
    <citation type="journal article" date="2015" name="G3 (Bethesda)">
        <title>Genome sequences of three phytopathogenic species of the Magnaporthaceae family of fungi.</title>
        <authorList>
            <person name="Okagaki L.H."/>
            <person name="Nunes C.C."/>
            <person name="Sailsbery J."/>
            <person name="Clay B."/>
            <person name="Brown D."/>
            <person name="John T."/>
            <person name="Oh Y."/>
            <person name="Young N."/>
            <person name="Fitzgerald M."/>
            <person name="Haas B.J."/>
            <person name="Zeng Q."/>
            <person name="Young S."/>
            <person name="Adiconis X."/>
            <person name="Fan L."/>
            <person name="Levin J.Z."/>
            <person name="Mitchell T.K."/>
            <person name="Okubara P.A."/>
            <person name="Farman M.L."/>
            <person name="Kohn L.M."/>
            <person name="Birren B."/>
            <person name="Ma L.-J."/>
            <person name="Dean R.A."/>
        </authorList>
    </citation>
    <scope>NUCLEOTIDE SEQUENCE</scope>
    <source>
        <strain evidence="8">R3-111a-1</strain>
    </source>
</reference>
<keyword evidence="3 6" id="KW-0812">Transmembrane</keyword>
<keyword evidence="9" id="KW-1185">Reference proteome</keyword>
<dbReference type="eggNOG" id="KOG1289">
    <property type="taxonomic scope" value="Eukaryota"/>
</dbReference>
<evidence type="ECO:0000313" key="9">
    <source>
        <dbReference type="Proteomes" id="UP000006039"/>
    </source>
</evidence>
<feature type="transmembrane region" description="Helical" evidence="6">
    <location>
        <begin position="124"/>
        <end position="146"/>
    </location>
</feature>
<evidence type="ECO:0000256" key="2">
    <source>
        <dbReference type="ARBA" id="ARBA00022448"/>
    </source>
</evidence>
<organism evidence="7">
    <name type="scientific">Gaeumannomyces tritici (strain R3-111a-1)</name>
    <name type="common">Wheat and barley take-all root rot fungus</name>
    <name type="synonym">Gaeumannomyces graminis var. tritici</name>
    <dbReference type="NCBI Taxonomy" id="644352"/>
    <lineage>
        <taxon>Eukaryota</taxon>
        <taxon>Fungi</taxon>
        <taxon>Dikarya</taxon>
        <taxon>Ascomycota</taxon>
        <taxon>Pezizomycotina</taxon>
        <taxon>Sordariomycetes</taxon>
        <taxon>Sordariomycetidae</taxon>
        <taxon>Magnaporthales</taxon>
        <taxon>Magnaporthaceae</taxon>
        <taxon>Gaeumannomyces</taxon>
    </lineage>
</organism>
<dbReference type="Pfam" id="PF13520">
    <property type="entry name" value="AA_permease_2"/>
    <property type="match status" value="1"/>
</dbReference>
<keyword evidence="4 6" id="KW-1133">Transmembrane helix</keyword>
<feature type="transmembrane region" description="Helical" evidence="6">
    <location>
        <begin position="337"/>
        <end position="357"/>
    </location>
</feature>
<dbReference type="PANTHER" id="PTHR45649:SF6">
    <property type="entry name" value="GABA-SPECIFIC PERMEASE"/>
    <property type="match status" value="1"/>
</dbReference>
<dbReference type="InterPro" id="IPR002293">
    <property type="entry name" value="AA/rel_permease1"/>
</dbReference>
<feature type="transmembrane region" description="Helical" evidence="6">
    <location>
        <begin position="369"/>
        <end position="387"/>
    </location>
</feature>
<evidence type="ECO:0000313" key="8">
    <source>
        <dbReference type="EnsemblFungi" id="EJT74723"/>
    </source>
</evidence>
<reference evidence="8" key="5">
    <citation type="submission" date="2018-04" db="UniProtKB">
        <authorList>
            <consortium name="EnsemblFungi"/>
        </authorList>
    </citation>
    <scope>IDENTIFICATION</scope>
    <source>
        <strain evidence="8">R3-111a-1</strain>
    </source>
</reference>
<evidence type="ECO:0000256" key="1">
    <source>
        <dbReference type="ARBA" id="ARBA00004141"/>
    </source>
</evidence>
<dbReference type="VEuPathDB" id="FungiDB:GGTG_08561"/>
<dbReference type="GO" id="GO:0022857">
    <property type="term" value="F:transmembrane transporter activity"/>
    <property type="evidence" value="ECO:0007669"/>
    <property type="project" value="InterPro"/>
</dbReference>
<feature type="transmembrane region" description="Helical" evidence="6">
    <location>
        <begin position="266"/>
        <end position="288"/>
    </location>
</feature>
<dbReference type="Proteomes" id="UP000006039">
    <property type="component" value="Unassembled WGS sequence"/>
</dbReference>
<comment type="subcellular location">
    <subcellularLocation>
        <location evidence="1">Membrane</location>
        <topology evidence="1">Multi-pass membrane protein</topology>
    </subcellularLocation>
</comment>
<dbReference type="EnsemblFungi" id="EJT74723">
    <property type="protein sequence ID" value="EJT74723"/>
    <property type="gene ID" value="GGTG_08561"/>
</dbReference>